<keyword evidence="1" id="KW-1185">Reference proteome</keyword>
<evidence type="ECO:0000313" key="1">
    <source>
        <dbReference type="Proteomes" id="UP000887565"/>
    </source>
</evidence>
<sequence length="86" mass="9855">MQIFIIIGCCNVSQLLKFSSSDSVFELKSTDARVFSDKQENLYRFVERCDQKLPFTTIGRQTIAVIDAYAIADNLIEDKERTKVDN</sequence>
<dbReference type="WBParaSite" id="nRc.2.0.1.t15563-RA">
    <property type="protein sequence ID" value="nRc.2.0.1.t15563-RA"/>
    <property type="gene ID" value="nRc.2.0.1.g15563"/>
</dbReference>
<accession>A0A915IN04</accession>
<dbReference type="AlphaFoldDB" id="A0A915IN04"/>
<proteinExistence type="predicted"/>
<name>A0A915IN04_ROMCU</name>
<organism evidence="1 2">
    <name type="scientific">Romanomermis culicivorax</name>
    <name type="common">Nematode worm</name>
    <dbReference type="NCBI Taxonomy" id="13658"/>
    <lineage>
        <taxon>Eukaryota</taxon>
        <taxon>Metazoa</taxon>
        <taxon>Ecdysozoa</taxon>
        <taxon>Nematoda</taxon>
        <taxon>Enoplea</taxon>
        <taxon>Dorylaimia</taxon>
        <taxon>Mermithida</taxon>
        <taxon>Mermithoidea</taxon>
        <taxon>Mermithidae</taxon>
        <taxon>Romanomermis</taxon>
    </lineage>
</organism>
<dbReference type="Proteomes" id="UP000887565">
    <property type="component" value="Unplaced"/>
</dbReference>
<reference evidence="2" key="1">
    <citation type="submission" date="2022-11" db="UniProtKB">
        <authorList>
            <consortium name="WormBaseParasite"/>
        </authorList>
    </citation>
    <scope>IDENTIFICATION</scope>
</reference>
<evidence type="ECO:0000313" key="2">
    <source>
        <dbReference type="WBParaSite" id="nRc.2.0.1.t15563-RA"/>
    </source>
</evidence>
<protein>
    <submittedName>
        <fullName evidence="2">Uncharacterized protein</fullName>
    </submittedName>
</protein>